<dbReference type="PIRSF" id="PIRSF000498">
    <property type="entry name" value="Riboflavin_syn_A"/>
    <property type="match status" value="1"/>
</dbReference>
<dbReference type="AlphaFoldDB" id="Q83FM9"/>
<dbReference type="STRING" id="203267.TWT_688"/>
<comment type="function">
    <text evidence="2">Catalyzes the dismutation of two molecules of 6,7-dimethyl-8-ribityllumazine, resulting in the formation of riboflavin and 5-amino-6-(D-ribitylamino)uracil.</text>
</comment>
<feature type="repeat" description="Lumazine-binding" evidence="9">
    <location>
        <begin position="119"/>
        <end position="230"/>
    </location>
</feature>
<dbReference type="GO" id="GO:0004746">
    <property type="term" value="F:riboflavin synthase activity"/>
    <property type="evidence" value="ECO:0007669"/>
    <property type="project" value="UniProtKB-EC"/>
</dbReference>
<keyword evidence="8" id="KW-0677">Repeat</keyword>
<comment type="pathway">
    <text evidence="3">Cofactor biosynthesis; riboflavin biosynthesis; riboflavin from 2-hydroxy-3-oxobutyl phosphate and 5-amino-6-(D-ribitylamino)uracil: step 2/2.</text>
</comment>
<dbReference type="PROSITE" id="PS51177">
    <property type="entry name" value="LUMAZINE_BIND"/>
    <property type="match status" value="2"/>
</dbReference>
<evidence type="ECO:0000256" key="1">
    <source>
        <dbReference type="ARBA" id="ARBA00000968"/>
    </source>
</evidence>
<evidence type="ECO:0000256" key="8">
    <source>
        <dbReference type="ARBA" id="ARBA00022737"/>
    </source>
</evidence>
<evidence type="ECO:0000313" key="12">
    <source>
        <dbReference type="Proteomes" id="UP000002200"/>
    </source>
</evidence>
<evidence type="ECO:0000256" key="6">
    <source>
        <dbReference type="ARBA" id="ARBA00022619"/>
    </source>
</evidence>
<keyword evidence="7 11" id="KW-0808">Transferase</keyword>
<dbReference type="PANTHER" id="PTHR21098:SF12">
    <property type="entry name" value="RIBOFLAVIN SYNTHASE"/>
    <property type="match status" value="1"/>
</dbReference>
<feature type="domain" description="Lumazine-binding" evidence="10">
    <location>
        <begin position="119"/>
        <end position="230"/>
    </location>
</feature>
<gene>
    <name evidence="11" type="primary">ribC</name>
    <name evidence="11" type="ordered locus">TWT_688</name>
</gene>
<reference evidence="11 12" key="1">
    <citation type="journal article" date="2003" name="Genome Res.">
        <title>Tropheryma whipplei twist: a human pathogenic Actinobacteria with a reduced genome.</title>
        <authorList>
            <person name="Raoult D."/>
            <person name="Ogata H."/>
            <person name="Audic S."/>
            <person name="Robert C."/>
            <person name="Suhre K."/>
            <person name="Drancourt M."/>
            <person name="Claverie J.-M."/>
        </authorList>
    </citation>
    <scope>NUCLEOTIDE SEQUENCE [LARGE SCALE GENOMIC DNA]</scope>
    <source>
        <strain evidence="11 12">Twist</strain>
    </source>
</reference>
<sequence length="237" mass="25643">MFTGLIKNRGVVKDIVRIRGQKSMGAHKNDIAGQITETDSVRKIGVAIPRQHLVQQPKVGDSVSVNGVCLTVREGHEDVFVFDISQVTADATTINVWDVGQFVNIEMPLTPSDPIGGHIVQGHVDGVGMIEQIIDNCLRIKIPDSLSLLVVKSGSIAVDGVSLTVVNVSEQLPSTANVSGNHGKQNCANSWFEINLIPETLERTTLGGLQVGQFVNLETDVLARHVRRFMSLVNSFS</sequence>
<dbReference type="EMBL" id="AE014184">
    <property type="protein sequence ID" value="AAO44785.1"/>
    <property type="molecule type" value="Genomic_DNA"/>
</dbReference>
<feature type="domain" description="Lumazine-binding" evidence="10">
    <location>
        <begin position="1"/>
        <end position="118"/>
    </location>
</feature>
<name>Q83FM9_TROWT</name>
<dbReference type="CDD" id="cd00402">
    <property type="entry name" value="Riboflavin_synthase_like"/>
    <property type="match status" value="1"/>
</dbReference>
<dbReference type="EC" id="2.5.1.9" evidence="4"/>
<dbReference type="eggNOG" id="COG0307">
    <property type="taxonomic scope" value="Bacteria"/>
</dbReference>
<evidence type="ECO:0000256" key="4">
    <source>
        <dbReference type="ARBA" id="ARBA00012827"/>
    </source>
</evidence>
<dbReference type="Proteomes" id="UP000002200">
    <property type="component" value="Chromosome"/>
</dbReference>
<keyword evidence="12" id="KW-1185">Reference proteome</keyword>
<proteinExistence type="predicted"/>
<dbReference type="SUPFAM" id="SSF63380">
    <property type="entry name" value="Riboflavin synthase domain-like"/>
    <property type="match status" value="2"/>
</dbReference>
<evidence type="ECO:0000256" key="7">
    <source>
        <dbReference type="ARBA" id="ARBA00022679"/>
    </source>
</evidence>
<dbReference type="HOGENOM" id="CLU_034388_2_2_11"/>
<evidence type="ECO:0000256" key="5">
    <source>
        <dbReference type="ARBA" id="ARBA00013950"/>
    </source>
</evidence>
<dbReference type="GO" id="GO:0009231">
    <property type="term" value="P:riboflavin biosynthetic process"/>
    <property type="evidence" value="ECO:0007669"/>
    <property type="project" value="UniProtKB-KW"/>
</dbReference>
<dbReference type="KEGG" id="twh:TWT_688"/>
<dbReference type="OrthoDB" id="9788537at2"/>
<dbReference type="InterPro" id="IPR017938">
    <property type="entry name" value="Riboflavin_synthase-like_b-brl"/>
</dbReference>
<evidence type="ECO:0000256" key="9">
    <source>
        <dbReference type="PROSITE-ProRule" id="PRU00524"/>
    </source>
</evidence>
<protein>
    <recommendedName>
        <fullName evidence="5">Riboflavin synthase</fullName>
        <ecNumber evidence="4">2.5.1.9</ecNumber>
    </recommendedName>
</protein>
<comment type="catalytic activity">
    <reaction evidence="1">
        <text>2 6,7-dimethyl-8-(1-D-ribityl)lumazine + H(+) = 5-amino-6-(D-ribitylamino)uracil + riboflavin</text>
        <dbReference type="Rhea" id="RHEA:20772"/>
        <dbReference type="ChEBI" id="CHEBI:15378"/>
        <dbReference type="ChEBI" id="CHEBI:15934"/>
        <dbReference type="ChEBI" id="CHEBI:57986"/>
        <dbReference type="ChEBI" id="CHEBI:58201"/>
        <dbReference type="EC" id="2.5.1.9"/>
    </reaction>
</comment>
<dbReference type="InterPro" id="IPR026017">
    <property type="entry name" value="Lumazine-bd_dom"/>
</dbReference>
<organism evidence="11 12">
    <name type="scientific">Tropheryma whipplei (strain Twist)</name>
    <name type="common">Whipple's bacillus</name>
    <dbReference type="NCBI Taxonomy" id="203267"/>
    <lineage>
        <taxon>Bacteria</taxon>
        <taxon>Bacillati</taxon>
        <taxon>Actinomycetota</taxon>
        <taxon>Actinomycetes</taxon>
        <taxon>Micrococcales</taxon>
        <taxon>Tropherymataceae</taxon>
        <taxon>Tropheryma</taxon>
    </lineage>
</organism>
<dbReference type="Gene3D" id="2.40.30.20">
    <property type="match status" value="2"/>
</dbReference>
<feature type="repeat" description="Lumazine-binding" evidence="9">
    <location>
        <begin position="1"/>
        <end position="118"/>
    </location>
</feature>
<dbReference type="PANTHER" id="PTHR21098">
    <property type="entry name" value="RIBOFLAVIN SYNTHASE ALPHA CHAIN"/>
    <property type="match status" value="1"/>
</dbReference>
<dbReference type="InterPro" id="IPR001783">
    <property type="entry name" value="Lumazine-bd"/>
</dbReference>
<accession>Q83FM9</accession>
<dbReference type="Pfam" id="PF00677">
    <property type="entry name" value="Lum_binding"/>
    <property type="match status" value="2"/>
</dbReference>
<evidence type="ECO:0000313" key="11">
    <source>
        <dbReference type="EMBL" id="AAO44785.1"/>
    </source>
</evidence>
<dbReference type="RefSeq" id="WP_011102731.1">
    <property type="nucleotide sequence ID" value="NC_004572.3"/>
</dbReference>
<keyword evidence="6" id="KW-0686">Riboflavin biosynthesis</keyword>
<evidence type="ECO:0000259" key="10">
    <source>
        <dbReference type="PROSITE" id="PS51177"/>
    </source>
</evidence>
<evidence type="ECO:0000256" key="2">
    <source>
        <dbReference type="ARBA" id="ARBA00002803"/>
    </source>
</evidence>
<evidence type="ECO:0000256" key="3">
    <source>
        <dbReference type="ARBA" id="ARBA00004887"/>
    </source>
</evidence>
<dbReference type="InterPro" id="IPR023366">
    <property type="entry name" value="ATP_synth_asu-like_sf"/>
</dbReference>
<dbReference type="NCBIfam" id="NF006767">
    <property type="entry name" value="PRK09289.1"/>
    <property type="match status" value="1"/>
</dbReference>